<sequence>MTDLFLVLGGRVMDARGREFRDPASLDIVGLFGGRAADEAAWRSASQRSIDDAEIKYLVIDMAGPLADPAKGHKAN</sequence>
<gene>
    <name evidence="1" type="ORF">PBT88_03780</name>
</gene>
<dbReference type="EMBL" id="CP115174">
    <property type="protein sequence ID" value="WBO24542.1"/>
    <property type="molecule type" value="Genomic_DNA"/>
</dbReference>
<evidence type="ECO:0000313" key="1">
    <source>
        <dbReference type="EMBL" id="WBO24542.1"/>
    </source>
</evidence>
<organism evidence="1 2">
    <name type="scientific">Sphingomonas abietis</name>
    <dbReference type="NCBI Taxonomy" id="3012344"/>
    <lineage>
        <taxon>Bacteria</taxon>
        <taxon>Pseudomonadati</taxon>
        <taxon>Pseudomonadota</taxon>
        <taxon>Alphaproteobacteria</taxon>
        <taxon>Sphingomonadales</taxon>
        <taxon>Sphingomonadaceae</taxon>
        <taxon>Sphingomonas</taxon>
    </lineage>
</organism>
<protein>
    <submittedName>
        <fullName evidence="1">DUF4170 domain-containing protein</fullName>
    </submittedName>
</protein>
<dbReference type="Pfam" id="PF13773">
    <property type="entry name" value="DUF4170"/>
    <property type="match status" value="1"/>
</dbReference>
<reference evidence="1 2" key="1">
    <citation type="submission" date="2022-12" db="EMBL/GenBank/DDBJ databases">
        <title>Sphingomonas abieness sp. nov., an endophytic bacterium isolated from Abies koreana.</title>
        <authorList>
            <person name="Jiang L."/>
            <person name="Lee J."/>
        </authorList>
    </citation>
    <scope>NUCLEOTIDE SEQUENCE [LARGE SCALE GENOMIC DNA]</scope>
    <source>
        <strain evidence="2">PAMB 00755</strain>
    </source>
</reference>
<dbReference type="Gene3D" id="3.30.70.2400">
    <property type="entry name" value="Uncharacterised protein PF13773, DUF4170"/>
    <property type="match status" value="1"/>
</dbReference>
<dbReference type="InterPro" id="IPR025226">
    <property type="entry name" value="DUF4170"/>
</dbReference>
<accession>A0ABY7NTR5</accession>
<evidence type="ECO:0000313" key="2">
    <source>
        <dbReference type="Proteomes" id="UP001210865"/>
    </source>
</evidence>
<keyword evidence="2" id="KW-1185">Reference proteome</keyword>
<proteinExistence type="predicted"/>
<dbReference type="Proteomes" id="UP001210865">
    <property type="component" value="Chromosome"/>
</dbReference>
<name>A0ABY7NTR5_9SPHN</name>